<name>A0A8T1ZMQ7_9BRAS</name>
<evidence type="ECO:0000259" key="2">
    <source>
        <dbReference type="Pfam" id="PF03108"/>
    </source>
</evidence>
<dbReference type="Pfam" id="PF10551">
    <property type="entry name" value="MULE"/>
    <property type="match status" value="1"/>
</dbReference>
<dbReference type="PANTHER" id="PTHR31973">
    <property type="entry name" value="POLYPROTEIN, PUTATIVE-RELATED"/>
    <property type="match status" value="1"/>
</dbReference>
<dbReference type="AlphaFoldDB" id="A0A8T1ZMQ7"/>
<evidence type="ECO:0000259" key="3">
    <source>
        <dbReference type="Pfam" id="PF10551"/>
    </source>
</evidence>
<dbReference type="Proteomes" id="UP000694240">
    <property type="component" value="Chromosome 10"/>
</dbReference>
<proteinExistence type="predicted"/>
<evidence type="ECO:0000313" key="4">
    <source>
        <dbReference type="EMBL" id="KAG7559531.1"/>
    </source>
</evidence>
<dbReference type="PANTHER" id="PTHR31973:SF187">
    <property type="entry name" value="MUTATOR TRANSPOSASE MUDRA PROTEIN"/>
    <property type="match status" value="1"/>
</dbReference>
<organism evidence="4 5">
    <name type="scientific">Arabidopsis thaliana x Arabidopsis arenosa</name>
    <dbReference type="NCBI Taxonomy" id="1240361"/>
    <lineage>
        <taxon>Eukaryota</taxon>
        <taxon>Viridiplantae</taxon>
        <taxon>Streptophyta</taxon>
        <taxon>Embryophyta</taxon>
        <taxon>Tracheophyta</taxon>
        <taxon>Spermatophyta</taxon>
        <taxon>Magnoliopsida</taxon>
        <taxon>eudicotyledons</taxon>
        <taxon>Gunneridae</taxon>
        <taxon>Pentapetalae</taxon>
        <taxon>rosids</taxon>
        <taxon>malvids</taxon>
        <taxon>Brassicales</taxon>
        <taxon>Brassicaceae</taxon>
        <taxon>Camelineae</taxon>
        <taxon>Arabidopsis</taxon>
    </lineage>
</organism>
<sequence length="512" mass="57889">MSNEDDASFQCYYGGKFIVDNGNKVSYVGGGILSLESKPQALLTNLMESLNESLCLQRIWFKLPYEEYTELKLLCNGDQNFQKMCRAAVWTRAVDIFLEKEDNGDAGDGSPVDRAIGDGSIGDETVGDETARDETAGDGSHGDRVFVDMAARVNANLEGFVDEDEHDNSEVTPLNSDCEESQRRYVRCKKGSGDIRLEQVFDSISEFKEAVIDYALKEGANVKFTRWGSEKSEVRCSIGGNCKFRIYCAYDESIGVYMVKTFNDEHACTKDGFCKVLKSRIIADLFLNDIRQDPTFKVKAMQKAIEERYTLIASSDQCRKARAKALKMIQDEYDEQFARIHDYKEQLLETNPGSTVEVETITVDGIVKFDKFYVCFDALRKTWLAYCRPIIGIDGCFLKNNVKGQLLAAVGRDANNQFYPVAWAVVGSENIDSWLWISKKLKSDLKLQDGDGFTFISDRQKGLLNAVVQELPKVEHRMCARHIYGNLRRVYPGKDLPKTLFWAVAKSFNDFE</sequence>
<keyword evidence="5" id="KW-1185">Reference proteome</keyword>
<gene>
    <name evidence="4" type="ORF">ISN45_Aa05g011240</name>
</gene>
<feature type="compositionally biased region" description="Basic and acidic residues" evidence="1">
    <location>
        <begin position="129"/>
        <end position="142"/>
    </location>
</feature>
<dbReference type="InterPro" id="IPR018289">
    <property type="entry name" value="MULE_transposase_dom"/>
</dbReference>
<accession>A0A8T1ZMQ7</accession>
<evidence type="ECO:0000313" key="5">
    <source>
        <dbReference type="Proteomes" id="UP000694240"/>
    </source>
</evidence>
<dbReference type="InterPro" id="IPR004332">
    <property type="entry name" value="Transposase_MuDR"/>
</dbReference>
<dbReference type="EMBL" id="JAEFBK010000010">
    <property type="protein sequence ID" value="KAG7559531.1"/>
    <property type="molecule type" value="Genomic_DNA"/>
</dbReference>
<protein>
    <submittedName>
        <fullName evidence="4">Transposase MuDR plant</fullName>
    </submittedName>
</protein>
<dbReference type="Pfam" id="PF03108">
    <property type="entry name" value="DBD_Tnp_Mut"/>
    <property type="match status" value="1"/>
</dbReference>
<evidence type="ECO:0000256" key="1">
    <source>
        <dbReference type="SAM" id="MobiDB-lite"/>
    </source>
</evidence>
<reference evidence="4 5" key="1">
    <citation type="submission" date="2020-12" db="EMBL/GenBank/DDBJ databases">
        <title>Concerted genomic and epigenomic changes stabilize Arabidopsis allopolyploids.</title>
        <authorList>
            <person name="Chen Z."/>
        </authorList>
    </citation>
    <scope>NUCLEOTIDE SEQUENCE [LARGE SCALE GENOMIC DNA]</scope>
    <source>
        <strain evidence="4">Allo738</strain>
        <tissue evidence="4">Leaf</tissue>
    </source>
</reference>
<feature type="domain" description="MULE transposase" evidence="3">
    <location>
        <begin position="391"/>
        <end position="485"/>
    </location>
</feature>
<feature type="domain" description="Transposase MuDR plant" evidence="2">
    <location>
        <begin position="196"/>
        <end position="249"/>
    </location>
</feature>
<feature type="region of interest" description="Disordered" evidence="1">
    <location>
        <begin position="105"/>
        <end position="142"/>
    </location>
</feature>
<comment type="caution">
    <text evidence="4">The sequence shown here is derived from an EMBL/GenBank/DDBJ whole genome shotgun (WGS) entry which is preliminary data.</text>
</comment>